<dbReference type="NCBIfam" id="TIGR01525">
    <property type="entry name" value="ATPase-IB_hvy"/>
    <property type="match status" value="1"/>
</dbReference>
<evidence type="ECO:0000259" key="20">
    <source>
        <dbReference type="PROSITE" id="PS50846"/>
    </source>
</evidence>
<dbReference type="EMBL" id="KZ819666">
    <property type="protein sequence ID" value="PWN28138.1"/>
    <property type="molecule type" value="Genomic_DNA"/>
</dbReference>
<keyword evidence="9" id="KW-0187">Copper transport</keyword>
<dbReference type="SFLD" id="SFLDS00003">
    <property type="entry name" value="Haloacid_Dehalogenase"/>
    <property type="match status" value="1"/>
</dbReference>
<keyword evidence="12" id="KW-1278">Translocase</keyword>
<keyword evidence="6 18" id="KW-0479">Metal-binding</keyword>
<comment type="subcellular location">
    <subcellularLocation>
        <location evidence="1">Endomembrane system</location>
        <topology evidence="1">Multi-pass membrane protein</topology>
    </subcellularLocation>
    <subcellularLocation>
        <location evidence="18">Membrane</location>
    </subcellularLocation>
</comment>
<feature type="region of interest" description="Disordered" evidence="19">
    <location>
        <begin position="1"/>
        <end position="23"/>
    </location>
</feature>
<dbReference type="InterPro" id="IPR006121">
    <property type="entry name" value="HMA_dom"/>
</dbReference>
<dbReference type="InterPro" id="IPR017969">
    <property type="entry name" value="Heavy-metal-associated_CS"/>
</dbReference>
<dbReference type="InterPro" id="IPR006122">
    <property type="entry name" value="HMA_Cu_ion-bd"/>
</dbReference>
<dbReference type="SUPFAM" id="SSF81653">
    <property type="entry name" value="Calcium ATPase, transduction domain A"/>
    <property type="match status" value="1"/>
</dbReference>
<dbReference type="EC" id="7.2.2.8" evidence="3"/>
<organism evidence="21 22">
    <name type="scientific">Jaminaea rosea</name>
    <dbReference type="NCBI Taxonomy" id="1569628"/>
    <lineage>
        <taxon>Eukaryota</taxon>
        <taxon>Fungi</taxon>
        <taxon>Dikarya</taxon>
        <taxon>Basidiomycota</taxon>
        <taxon>Ustilaginomycotina</taxon>
        <taxon>Exobasidiomycetes</taxon>
        <taxon>Microstromatales</taxon>
        <taxon>Microstromatales incertae sedis</taxon>
        <taxon>Jaminaea</taxon>
    </lineage>
</organism>
<keyword evidence="14" id="KW-0186">Copper</keyword>
<keyword evidence="15" id="KW-0406">Ion transport</keyword>
<dbReference type="InterPro" id="IPR036412">
    <property type="entry name" value="HAD-like_sf"/>
</dbReference>
<dbReference type="GO" id="GO:0016887">
    <property type="term" value="F:ATP hydrolysis activity"/>
    <property type="evidence" value="ECO:0007669"/>
    <property type="project" value="InterPro"/>
</dbReference>
<feature type="region of interest" description="Disordered" evidence="19">
    <location>
        <begin position="960"/>
        <end position="981"/>
    </location>
</feature>
<reference evidence="21 22" key="1">
    <citation type="journal article" date="2018" name="Mol. Biol. Evol.">
        <title>Broad Genomic Sampling Reveals a Smut Pathogenic Ancestry of the Fungal Clade Ustilaginomycotina.</title>
        <authorList>
            <person name="Kijpornyongpan T."/>
            <person name="Mondo S.J."/>
            <person name="Barry K."/>
            <person name="Sandor L."/>
            <person name="Lee J."/>
            <person name="Lipzen A."/>
            <person name="Pangilinan J."/>
            <person name="LaButti K."/>
            <person name="Hainaut M."/>
            <person name="Henrissat B."/>
            <person name="Grigoriev I.V."/>
            <person name="Spatafora J.W."/>
            <person name="Aime M.C."/>
        </authorList>
    </citation>
    <scope>NUCLEOTIDE SEQUENCE [LARGE SCALE GENOMIC DNA]</scope>
    <source>
        <strain evidence="21 22">MCA 5214</strain>
    </source>
</reference>
<evidence type="ECO:0000256" key="10">
    <source>
        <dbReference type="ARBA" id="ARBA00022840"/>
    </source>
</evidence>
<dbReference type="CDD" id="cd02094">
    <property type="entry name" value="P-type_ATPase_Cu-like"/>
    <property type="match status" value="1"/>
</dbReference>
<dbReference type="InterPro" id="IPR023299">
    <property type="entry name" value="ATPase_P-typ_cyto_dom_N"/>
</dbReference>
<dbReference type="PANTHER" id="PTHR43520:SF8">
    <property type="entry name" value="P-TYPE CU(+) TRANSPORTER"/>
    <property type="match status" value="1"/>
</dbReference>
<evidence type="ECO:0000313" key="22">
    <source>
        <dbReference type="Proteomes" id="UP000245884"/>
    </source>
</evidence>
<dbReference type="Pfam" id="PF00403">
    <property type="entry name" value="HMA"/>
    <property type="match status" value="2"/>
</dbReference>
<dbReference type="PRINTS" id="PR00119">
    <property type="entry name" value="CATATPASE"/>
</dbReference>
<evidence type="ECO:0000256" key="6">
    <source>
        <dbReference type="ARBA" id="ARBA00022723"/>
    </source>
</evidence>
<dbReference type="SUPFAM" id="SSF55008">
    <property type="entry name" value="HMA, heavy metal-associated domain"/>
    <property type="match status" value="2"/>
</dbReference>
<feature type="transmembrane region" description="Helical" evidence="18">
    <location>
        <begin position="523"/>
        <end position="546"/>
    </location>
</feature>
<keyword evidence="5 18" id="KW-0812">Transmembrane</keyword>
<dbReference type="PRINTS" id="PR00942">
    <property type="entry name" value="CUATPASEI"/>
</dbReference>
<dbReference type="NCBIfam" id="TIGR01494">
    <property type="entry name" value="ATPase_P-type"/>
    <property type="match status" value="2"/>
</dbReference>
<evidence type="ECO:0000256" key="17">
    <source>
        <dbReference type="ARBA" id="ARBA00080126"/>
    </source>
</evidence>
<dbReference type="Pfam" id="PF00122">
    <property type="entry name" value="E1-E2_ATPase"/>
    <property type="match status" value="1"/>
</dbReference>
<dbReference type="NCBIfam" id="TIGR00003">
    <property type="entry name" value="copper ion binding protein"/>
    <property type="match status" value="2"/>
</dbReference>
<dbReference type="FunFam" id="3.40.50.1000:FF:000144">
    <property type="entry name" value="copper-transporting ATPase 1 isoform X2"/>
    <property type="match status" value="1"/>
</dbReference>
<dbReference type="Proteomes" id="UP000245884">
    <property type="component" value="Unassembled WGS sequence"/>
</dbReference>
<dbReference type="FunFam" id="3.30.70.100:FF:000001">
    <property type="entry name" value="ATPase copper transporting beta"/>
    <property type="match status" value="1"/>
</dbReference>
<evidence type="ECO:0000256" key="5">
    <source>
        <dbReference type="ARBA" id="ARBA00022692"/>
    </source>
</evidence>
<dbReference type="InterPro" id="IPR001757">
    <property type="entry name" value="P_typ_ATPase"/>
</dbReference>
<comment type="similarity">
    <text evidence="2 18">Belongs to the cation transport ATPase (P-type) (TC 3.A.3) family. Type IB subfamily.</text>
</comment>
<dbReference type="Gene3D" id="3.40.1110.10">
    <property type="entry name" value="Calcium-transporting ATPase, cytoplasmic domain N"/>
    <property type="match status" value="1"/>
</dbReference>
<feature type="compositionally biased region" description="Acidic residues" evidence="19">
    <location>
        <begin position="1054"/>
        <end position="1063"/>
    </location>
</feature>
<protein>
    <recommendedName>
        <fullName evidence="3">P-type Cu(+) transporter</fullName>
        <ecNumber evidence="3">7.2.2.8</ecNumber>
    </recommendedName>
    <alternativeName>
        <fullName evidence="17">Cu(2+)-ATPase</fullName>
    </alternativeName>
</protein>
<keyword evidence="4" id="KW-0813">Transport</keyword>
<evidence type="ECO:0000256" key="9">
    <source>
        <dbReference type="ARBA" id="ARBA00022796"/>
    </source>
</evidence>
<evidence type="ECO:0000313" key="21">
    <source>
        <dbReference type="EMBL" id="PWN28138.1"/>
    </source>
</evidence>
<feature type="transmembrane region" description="Helical" evidence="18">
    <location>
        <begin position="289"/>
        <end position="311"/>
    </location>
</feature>
<evidence type="ECO:0000256" key="16">
    <source>
        <dbReference type="ARBA" id="ARBA00023136"/>
    </source>
</evidence>
<dbReference type="InterPro" id="IPR044492">
    <property type="entry name" value="P_typ_ATPase_HD_dom"/>
</dbReference>
<dbReference type="SFLD" id="SFLDG00002">
    <property type="entry name" value="C1.7:_P-type_atpase_like"/>
    <property type="match status" value="1"/>
</dbReference>
<dbReference type="InterPro" id="IPR027256">
    <property type="entry name" value="P-typ_ATPase_IB"/>
</dbReference>
<evidence type="ECO:0000256" key="4">
    <source>
        <dbReference type="ARBA" id="ARBA00022448"/>
    </source>
</evidence>
<dbReference type="GO" id="GO:0043682">
    <property type="term" value="F:P-type divalent copper transporter activity"/>
    <property type="evidence" value="ECO:0007669"/>
    <property type="project" value="TreeGrafter"/>
</dbReference>
<keyword evidence="10 18" id="KW-0067">ATP-binding</keyword>
<evidence type="ECO:0000256" key="13">
    <source>
        <dbReference type="ARBA" id="ARBA00022989"/>
    </source>
</evidence>
<feature type="transmembrane region" description="Helical" evidence="18">
    <location>
        <begin position="928"/>
        <end position="947"/>
    </location>
</feature>
<dbReference type="Gene3D" id="3.30.70.100">
    <property type="match status" value="2"/>
</dbReference>
<dbReference type="Gene3D" id="3.40.50.1000">
    <property type="entry name" value="HAD superfamily/HAD-like"/>
    <property type="match status" value="1"/>
</dbReference>
<dbReference type="GO" id="GO:0016020">
    <property type="term" value="C:membrane"/>
    <property type="evidence" value="ECO:0007669"/>
    <property type="project" value="UniProtKB-SubCell"/>
</dbReference>
<dbReference type="SFLD" id="SFLDF00027">
    <property type="entry name" value="p-type_atpase"/>
    <property type="match status" value="1"/>
</dbReference>
<dbReference type="Pfam" id="PF00702">
    <property type="entry name" value="Hydrolase"/>
    <property type="match status" value="1"/>
</dbReference>
<gene>
    <name evidence="21" type="ORF">BDZ90DRAFT_231896</name>
</gene>
<dbReference type="FunFam" id="3.30.70.100:FF:000043">
    <property type="entry name" value="Copper-transporting ATPase 2"/>
    <property type="match status" value="1"/>
</dbReference>
<keyword evidence="8 18" id="KW-0547">Nucleotide-binding</keyword>
<dbReference type="STRING" id="1569628.A0A316UTK7"/>
<dbReference type="GO" id="GO:0140581">
    <property type="term" value="F:P-type monovalent copper transporter activity"/>
    <property type="evidence" value="ECO:0007669"/>
    <property type="project" value="UniProtKB-EC"/>
</dbReference>
<evidence type="ECO:0000256" key="7">
    <source>
        <dbReference type="ARBA" id="ARBA00022737"/>
    </source>
</evidence>
<dbReference type="GO" id="GO:0012505">
    <property type="term" value="C:endomembrane system"/>
    <property type="evidence" value="ECO:0007669"/>
    <property type="project" value="UniProtKB-SubCell"/>
</dbReference>
<feature type="transmembrane region" description="Helical" evidence="18">
    <location>
        <begin position="323"/>
        <end position="343"/>
    </location>
</feature>
<dbReference type="AlphaFoldDB" id="A0A316UTK7"/>
<dbReference type="PRINTS" id="PR00943">
    <property type="entry name" value="CUATPASE"/>
</dbReference>
<proteinExistence type="inferred from homology"/>
<keyword evidence="7" id="KW-0677">Repeat</keyword>
<dbReference type="GeneID" id="37027868"/>
<dbReference type="RefSeq" id="XP_025362750.1">
    <property type="nucleotide sequence ID" value="XM_025506045.1"/>
</dbReference>
<dbReference type="SUPFAM" id="SSF81665">
    <property type="entry name" value="Calcium ATPase, transmembrane domain M"/>
    <property type="match status" value="1"/>
</dbReference>
<dbReference type="InterPro" id="IPR008250">
    <property type="entry name" value="ATPase_P-typ_transduc_dom_A_sf"/>
</dbReference>
<evidence type="ECO:0000256" key="8">
    <source>
        <dbReference type="ARBA" id="ARBA00022741"/>
    </source>
</evidence>
<evidence type="ECO:0000256" key="15">
    <source>
        <dbReference type="ARBA" id="ARBA00023065"/>
    </source>
</evidence>
<evidence type="ECO:0000256" key="19">
    <source>
        <dbReference type="SAM" id="MobiDB-lite"/>
    </source>
</evidence>
<feature type="compositionally biased region" description="Low complexity" evidence="19">
    <location>
        <begin position="1022"/>
        <end position="1048"/>
    </location>
</feature>
<dbReference type="FunFam" id="2.70.150.10:FF:000002">
    <property type="entry name" value="Copper-transporting ATPase 1, putative"/>
    <property type="match status" value="1"/>
</dbReference>
<keyword evidence="11" id="KW-0460">Magnesium</keyword>
<evidence type="ECO:0000256" key="12">
    <source>
        <dbReference type="ARBA" id="ARBA00022967"/>
    </source>
</evidence>
<name>A0A316UTK7_9BASI</name>
<feature type="transmembrane region" description="Helical" evidence="18">
    <location>
        <begin position="247"/>
        <end position="268"/>
    </location>
</feature>
<sequence>MSAVDDASSPRNMLPDGQGGGAAMDRATATLRVEGMTCGACVESIESMLRKQPGILDVSVALLAERAVVDYAPSQWTVEKIVEEVEDVGFDAIVLSDVKVDSASKQTSSTQAAEQGDAAPAIEEATLSVYGMTCSACVASIESGVLELAGVQSCEVALATERAKVRYDAKQLGLRDIVERIEDAGFDVVLADDRDSTQLQSLSRVKEVTQWRQAFIASLTMAVPVFLISMVLPKWSVTRSILMWQPITQLYLTDVLCLALTIPVQFGVGRRFYRTAWKALKHRSATMDVLVVFGTTASFTYSAFSMLFGLFCSSTPEHMCGKPATFFDTSTMLITFVSFGRYLENAAKGKTSEALSRLISLAPTAAVIYTDGEKCSAEKRVPGELVQRGDYVKVVPGDRIPADGVVVRGSSTVDESVVTGESMPVTKRVGSPVIGGTVNGLGSFDFLVHRAGKDTSLSQIVRLVSEAQTSKAPIQAFADRIAGVFVPTVIGLGLLTFVSWMALAHLLGPDHLPQVFREEHATKFAVCLKLCISVVVVACPCALGLATPTAVMVGTGVGAQHGILIKGGGPLEASVKIRKVLFDKTGTLTRGKVAVVGVAWAGGPVTAHDEDLDAPVLGDEDGNRLTLRRRDALEMVGALEGKSEHPLGNAIAAYARRRCGIAEGTEGSTGLAVESFQSITGQGVTGTVRSNASSSHPHHLSIGNSRLFGGAGSSSKKEMVSPHLPPSLSTFAQVEEHLARTLVYVTLDSQVILALSLADQVRPEARRAIRALHSMGISTALVTGDTEATARAVARQVGIDDEHDVYASRTPQGKSELIQELRRDLALDPRGSEGGIAMVGDGINDSPALASADCGIALSSGSDIALESASIVLVRNSLLDVPSSLLLSRRIFLQIRLNFAWATCYNLVALPLAMGVGLPWGWKMHPMMAGAAMAASSVSVVGGSLTLKWWRRPRHLEGGADGEDGLVLESKKSAEDDDEDALDEYEAVGATRGRPGSAFVWLDSLASRAASLFSRRGDTRRGSLAGPAAATPTTAALSSSAQYQALPSVVVSGPEEDEAYEMA</sequence>
<evidence type="ECO:0000256" key="2">
    <source>
        <dbReference type="ARBA" id="ARBA00006024"/>
    </source>
</evidence>
<feature type="domain" description="HMA" evidence="20">
    <location>
        <begin position="123"/>
        <end position="189"/>
    </location>
</feature>
<dbReference type="Gene3D" id="2.70.150.10">
    <property type="entry name" value="Calcium-transporting ATPase, cytoplasmic transduction domain A"/>
    <property type="match status" value="1"/>
</dbReference>
<keyword evidence="22" id="KW-1185">Reference proteome</keyword>
<evidence type="ECO:0000256" key="1">
    <source>
        <dbReference type="ARBA" id="ARBA00004127"/>
    </source>
</evidence>
<dbReference type="InterPro" id="IPR036163">
    <property type="entry name" value="HMA_dom_sf"/>
</dbReference>
<keyword evidence="13 18" id="KW-1133">Transmembrane helix</keyword>
<dbReference type="InterPro" id="IPR023298">
    <property type="entry name" value="ATPase_P-typ_TM_dom_sf"/>
</dbReference>
<dbReference type="InterPro" id="IPR059000">
    <property type="entry name" value="ATPase_P-type_domA"/>
</dbReference>
<dbReference type="InterPro" id="IPR018303">
    <property type="entry name" value="ATPase_P-typ_P_site"/>
</dbReference>
<dbReference type="GO" id="GO:0005524">
    <property type="term" value="F:ATP binding"/>
    <property type="evidence" value="ECO:0007669"/>
    <property type="project" value="UniProtKB-UniRule"/>
</dbReference>
<feature type="transmembrane region" description="Helical" evidence="18">
    <location>
        <begin position="899"/>
        <end position="922"/>
    </location>
</feature>
<dbReference type="PANTHER" id="PTHR43520">
    <property type="entry name" value="ATP7, ISOFORM B"/>
    <property type="match status" value="1"/>
</dbReference>
<dbReference type="PROSITE" id="PS00154">
    <property type="entry name" value="ATPASE_E1_E2"/>
    <property type="match status" value="1"/>
</dbReference>
<keyword evidence="16 18" id="KW-0472">Membrane</keyword>
<evidence type="ECO:0000256" key="18">
    <source>
        <dbReference type="RuleBase" id="RU362081"/>
    </source>
</evidence>
<dbReference type="GO" id="GO:0055070">
    <property type="term" value="P:copper ion homeostasis"/>
    <property type="evidence" value="ECO:0007669"/>
    <property type="project" value="TreeGrafter"/>
</dbReference>
<dbReference type="SUPFAM" id="SSF56784">
    <property type="entry name" value="HAD-like"/>
    <property type="match status" value="1"/>
</dbReference>
<evidence type="ECO:0000256" key="3">
    <source>
        <dbReference type="ARBA" id="ARBA00012517"/>
    </source>
</evidence>
<feature type="transmembrane region" description="Helical" evidence="18">
    <location>
        <begin position="214"/>
        <end position="235"/>
    </location>
</feature>
<dbReference type="PROSITE" id="PS01047">
    <property type="entry name" value="HMA_1"/>
    <property type="match status" value="2"/>
</dbReference>
<dbReference type="OrthoDB" id="432719at2759"/>
<accession>A0A316UTK7</accession>
<dbReference type="PROSITE" id="PS50846">
    <property type="entry name" value="HMA_2"/>
    <property type="match status" value="2"/>
</dbReference>
<feature type="domain" description="HMA" evidence="20">
    <location>
        <begin position="27"/>
        <end position="93"/>
    </location>
</feature>
<dbReference type="InterPro" id="IPR023214">
    <property type="entry name" value="HAD_sf"/>
</dbReference>
<evidence type="ECO:0000256" key="11">
    <source>
        <dbReference type="ARBA" id="ARBA00022842"/>
    </source>
</evidence>
<feature type="transmembrane region" description="Helical" evidence="18">
    <location>
        <begin position="481"/>
        <end position="503"/>
    </location>
</feature>
<dbReference type="GO" id="GO:0005507">
    <property type="term" value="F:copper ion binding"/>
    <property type="evidence" value="ECO:0007669"/>
    <property type="project" value="InterPro"/>
</dbReference>
<dbReference type="CDD" id="cd00371">
    <property type="entry name" value="HMA"/>
    <property type="match status" value="2"/>
</dbReference>
<evidence type="ECO:0000256" key="14">
    <source>
        <dbReference type="ARBA" id="ARBA00023008"/>
    </source>
</evidence>
<feature type="region of interest" description="Disordered" evidence="19">
    <location>
        <begin position="1016"/>
        <end position="1063"/>
    </location>
</feature>